<evidence type="ECO:0000313" key="7">
    <source>
        <dbReference type="EMBL" id="WFD10344.1"/>
    </source>
</evidence>
<dbReference type="GO" id="GO:0005840">
    <property type="term" value="C:ribosome"/>
    <property type="evidence" value="ECO:0007669"/>
    <property type="project" value="UniProtKB-KW"/>
</dbReference>
<feature type="domain" description="Large ribosomal subunit protein bL25 L25" evidence="5">
    <location>
        <begin position="6"/>
        <end position="88"/>
    </location>
</feature>
<name>A0ABY8EBR8_9FIRM</name>
<keyword evidence="3 7" id="KW-0689">Ribosomal protein</keyword>
<proteinExistence type="predicted"/>
<accession>A0ABY8EBR8</accession>
<dbReference type="InterPro" id="IPR020056">
    <property type="entry name" value="Rbsml_bL25/Gln-tRNA_synth_N"/>
</dbReference>
<sequence>MELLSRNSFSNCKAKSIRKKGFVPGILYGKNMDSIGVAMDKKEFKQIYSQNKENKVFDIDFNNEVHKVYIHEVQRDTMNDKEFIHFDLHKVTDEDFVHTHMPIVLENKSKIESQGYVVQQQLLDVEVKYGAYNTATHVSGDLSYLGDGGSLTVADLNIPQGISILEDMNSIVASVNYPKAYQTVDVETDVVEQR</sequence>
<dbReference type="InterPro" id="IPR020930">
    <property type="entry name" value="Ribosomal_uL5_bac-type"/>
</dbReference>
<keyword evidence="8" id="KW-1185">Reference proteome</keyword>
<evidence type="ECO:0000259" key="6">
    <source>
        <dbReference type="Pfam" id="PF14693"/>
    </source>
</evidence>
<dbReference type="NCBIfam" id="TIGR00731">
    <property type="entry name" value="bL25_bact_ctc"/>
    <property type="match status" value="1"/>
</dbReference>
<evidence type="ECO:0000256" key="1">
    <source>
        <dbReference type="ARBA" id="ARBA00022730"/>
    </source>
</evidence>
<evidence type="ECO:0000256" key="3">
    <source>
        <dbReference type="ARBA" id="ARBA00022980"/>
    </source>
</evidence>
<evidence type="ECO:0000256" key="4">
    <source>
        <dbReference type="ARBA" id="ARBA00023274"/>
    </source>
</evidence>
<dbReference type="InterPro" id="IPR001021">
    <property type="entry name" value="Ribosomal_bL25_long"/>
</dbReference>
<dbReference type="PANTHER" id="PTHR33284:SF1">
    <property type="entry name" value="RIBOSOMAL PROTEIN L25_GLN-TRNA SYNTHETASE, ANTI-CODON-BINDING DOMAIN-CONTAINING PROTEIN"/>
    <property type="match status" value="1"/>
</dbReference>
<dbReference type="InterPro" id="IPR029751">
    <property type="entry name" value="Ribosomal_L25_dom"/>
</dbReference>
<organism evidence="7 8">
    <name type="scientific">Tepidibacter hydrothermalis</name>
    <dbReference type="NCBI Taxonomy" id="3036126"/>
    <lineage>
        <taxon>Bacteria</taxon>
        <taxon>Bacillati</taxon>
        <taxon>Bacillota</taxon>
        <taxon>Clostridia</taxon>
        <taxon>Peptostreptococcales</taxon>
        <taxon>Peptostreptococcaceae</taxon>
        <taxon>Tepidibacter</taxon>
    </lineage>
</organism>
<dbReference type="InterPro" id="IPR037121">
    <property type="entry name" value="Ribosomal_bL25_C"/>
</dbReference>
<dbReference type="RefSeq" id="WP_277732319.1">
    <property type="nucleotide sequence ID" value="NZ_CP120733.1"/>
</dbReference>
<dbReference type="Proteomes" id="UP001222800">
    <property type="component" value="Chromosome"/>
</dbReference>
<evidence type="ECO:0000256" key="2">
    <source>
        <dbReference type="ARBA" id="ARBA00022884"/>
    </source>
</evidence>
<dbReference type="CDD" id="cd00495">
    <property type="entry name" value="Ribosomal_L25_TL5_CTC"/>
    <property type="match status" value="1"/>
</dbReference>
<evidence type="ECO:0000259" key="5">
    <source>
        <dbReference type="Pfam" id="PF01386"/>
    </source>
</evidence>
<keyword evidence="1" id="KW-0699">rRNA-binding</keyword>
<protein>
    <submittedName>
        <fullName evidence="7">50S ribosomal protein L25</fullName>
    </submittedName>
</protein>
<dbReference type="PANTHER" id="PTHR33284">
    <property type="entry name" value="RIBOSOMAL PROTEIN L25/GLN-TRNA SYNTHETASE, ANTI-CODON-BINDING DOMAIN-CONTAINING PROTEIN"/>
    <property type="match status" value="1"/>
</dbReference>
<dbReference type="SUPFAM" id="SSF50715">
    <property type="entry name" value="Ribosomal protein L25-like"/>
    <property type="match status" value="1"/>
</dbReference>
<evidence type="ECO:0000313" key="8">
    <source>
        <dbReference type="Proteomes" id="UP001222800"/>
    </source>
</evidence>
<keyword evidence="4" id="KW-0687">Ribonucleoprotein</keyword>
<dbReference type="Gene3D" id="2.170.120.20">
    <property type="entry name" value="Ribosomal protein L25, beta domain"/>
    <property type="match status" value="1"/>
</dbReference>
<dbReference type="Pfam" id="PF14693">
    <property type="entry name" value="Ribosomal_TL5_C"/>
    <property type="match status" value="1"/>
</dbReference>
<dbReference type="EMBL" id="CP120733">
    <property type="protein sequence ID" value="WFD10344.1"/>
    <property type="molecule type" value="Genomic_DNA"/>
</dbReference>
<dbReference type="Pfam" id="PF01386">
    <property type="entry name" value="Ribosomal_L25p"/>
    <property type="match status" value="1"/>
</dbReference>
<dbReference type="Gene3D" id="2.40.240.10">
    <property type="entry name" value="Ribosomal Protein L25, Chain P"/>
    <property type="match status" value="1"/>
</dbReference>
<dbReference type="InterPro" id="IPR011035">
    <property type="entry name" value="Ribosomal_bL25/Gln-tRNA_synth"/>
</dbReference>
<reference evidence="7 8" key="1">
    <citation type="submission" date="2023-03" db="EMBL/GenBank/DDBJ databases">
        <title>Complete genome sequence of Tepidibacter sp. SWIR-1, isolated from a deep-sea hydrothermal vent.</title>
        <authorList>
            <person name="Li X."/>
        </authorList>
    </citation>
    <scope>NUCLEOTIDE SEQUENCE [LARGE SCALE GENOMIC DNA]</scope>
    <source>
        <strain evidence="7 8">SWIR-1</strain>
    </source>
</reference>
<feature type="domain" description="Large ribosomal subunit protein bL25 beta" evidence="6">
    <location>
        <begin position="97"/>
        <end position="179"/>
    </location>
</feature>
<dbReference type="InterPro" id="IPR020057">
    <property type="entry name" value="Ribosomal_bL25_b-dom"/>
</dbReference>
<gene>
    <name evidence="7" type="ORF">P4S50_18905</name>
</gene>
<keyword evidence="2" id="KW-0694">RNA-binding</keyword>